<sequence>MRNDLFIPFYSATYSRKYLTGSYEAKQISQAKTKSYQVCSSFMYHLQHGQLYFNQASNAPIEIKPVLLFYGAVQLLKACILTTDPNYPENSQVLAHGVTTRKRKKSTYRFLDDEIKIQKNGLFSHFLDKMFHMKHLEGEKYQMLTLFSHLADMHSLFGRLSNKSLSFKGERKGNTIFFPPNVLDHYHMTVNRFEQYLEANINDKAAKVKVTETKEYVQISCSSLPPLWNSNPWLFDCDKNIYFFQDREYLKGYSLPELATHFLLLYNLSMICRYEAEWWGDLIHTFDGIDFPYISHYLDVVEGKLPLIISSFLEED</sequence>
<gene>
    <name evidence="1" type="ORF">LQ50_25425</name>
</gene>
<reference evidence="1 2" key="1">
    <citation type="submission" date="2014-09" db="EMBL/GenBank/DDBJ databases">
        <title>Genome sequencing and annotation of Bacillus Okhensis strain Kh10-101T.</title>
        <authorList>
            <person name="Prakash J.S."/>
        </authorList>
    </citation>
    <scope>NUCLEOTIDE SEQUENCE [LARGE SCALE GENOMIC DNA]</scope>
    <source>
        <strain evidence="2">Kh10-101T</strain>
    </source>
</reference>
<dbReference type="Proteomes" id="UP000030832">
    <property type="component" value="Unassembled WGS sequence"/>
</dbReference>
<evidence type="ECO:0008006" key="3">
    <source>
        <dbReference type="Google" id="ProtNLM"/>
    </source>
</evidence>
<dbReference type="RefSeq" id="WP_034634172.1">
    <property type="nucleotide sequence ID" value="NZ_JRJU01000073.1"/>
</dbReference>
<dbReference type="STRING" id="333138.LQ50_25425"/>
<keyword evidence="2" id="KW-1185">Reference proteome</keyword>
<dbReference type="InterPro" id="IPR026988">
    <property type="entry name" value="YaaC-like"/>
</dbReference>
<dbReference type="AlphaFoldDB" id="A0A0B0I5Q6"/>
<dbReference type="Pfam" id="PF14175">
    <property type="entry name" value="YaaC"/>
    <property type="match status" value="1"/>
</dbReference>
<dbReference type="EMBL" id="JRJU01000073">
    <property type="protein sequence ID" value="KHF37773.1"/>
    <property type="molecule type" value="Genomic_DNA"/>
</dbReference>
<accession>A0A0B0I5Q6</accession>
<protein>
    <recommendedName>
        <fullName evidence="3">YaaC</fullName>
    </recommendedName>
</protein>
<comment type="caution">
    <text evidence="1">The sequence shown here is derived from an EMBL/GenBank/DDBJ whole genome shotgun (WGS) entry which is preliminary data.</text>
</comment>
<evidence type="ECO:0000313" key="1">
    <source>
        <dbReference type="EMBL" id="KHF37773.1"/>
    </source>
</evidence>
<dbReference type="OrthoDB" id="2380109at2"/>
<organism evidence="1 2">
    <name type="scientific">Halalkalibacter okhensis</name>
    <dbReference type="NCBI Taxonomy" id="333138"/>
    <lineage>
        <taxon>Bacteria</taxon>
        <taxon>Bacillati</taxon>
        <taxon>Bacillota</taxon>
        <taxon>Bacilli</taxon>
        <taxon>Bacillales</taxon>
        <taxon>Bacillaceae</taxon>
        <taxon>Halalkalibacter</taxon>
    </lineage>
</organism>
<name>A0A0B0I5Q6_9BACI</name>
<proteinExistence type="predicted"/>
<dbReference type="eggNOG" id="ENOG502Z9JI">
    <property type="taxonomic scope" value="Bacteria"/>
</dbReference>
<evidence type="ECO:0000313" key="2">
    <source>
        <dbReference type="Proteomes" id="UP000030832"/>
    </source>
</evidence>